<dbReference type="GeneID" id="18936688"/>
<evidence type="ECO:0000313" key="2">
    <source>
        <dbReference type="Proteomes" id="UP000001072"/>
    </source>
</evidence>
<dbReference type="VEuPathDB" id="FungiDB:MELLADRAFT_93770"/>
<dbReference type="Proteomes" id="UP000001072">
    <property type="component" value="Unassembled WGS sequence"/>
</dbReference>
<protein>
    <submittedName>
        <fullName evidence="1">Uncharacterized protein</fullName>
    </submittedName>
</protein>
<dbReference type="RefSeq" id="XP_007416519.1">
    <property type="nucleotide sequence ID" value="XM_007416457.1"/>
</dbReference>
<dbReference type="InParanoid" id="F4S569"/>
<evidence type="ECO:0000313" key="1">
    <source>
        <dbReference type="EMBL" id="EGG00116.1"/>
    </source>
</evidence>
<keyword evidence="2" id="KW-1185">Reference proteome</keyword>
<gene>
    <name evidence="1" type="ORF">MELLADRAFT_93770</name>
</gene>
<sequence>MIGYQEYDGNFVFPSKAGLVDNMRQTQRRSNMHCNRGFSHGSCEVHEIWVPLSTLNLSYDISGL</sequence>
<proteinExistence type="predicted"/>
<organism evidence="2">
    <name type="scientific">Melampsora larici-populina (strain 98AG31 / pathotype 3-4-7)</name>
    <name type="common">Poplar leaf rust fungus</name>
    <dbReference type="NCBI Taxonomy" id="747676"/>
    <lineage>
        <taxon>Eukaryota</taxon>
        <taxon>Fungi</taxon>
        <taxon>Dikarya</taxon>
        <taxon>Basidiomycota</taxon>
        <taxon>Pucciniomycotina</taxon>
        <taxon>Pucciniomycetes</taxon>
        <taxon>Pucciniales</taxon>
        <taxon>Melampsoraceae</taxon>
        <taxon>Melampsora</taxon>
    </lineage>
</organism>
<reference evidence="2" key="1">
    <citation type="journal article" date="2011" name="Proc. Natl. Acad. Sci. U.S.A.">
        <title>Obligate biotrophy features unraveled by the genomic analysis of rust fungi.</title>
        <authorList>
            <person name="Duplessis S."/>
            <person name="Cuomo C.A."/>
            <person name="Lin Y.-C."/>
            <person name="Aerts A."/>
            <person name="Tisserant E."/>
            <person name="Veneault-Fourrey C."/>
            <person name="Joly D.L."/>
            <person name="Hacquard S."/>
            <person name="Amselem J."/>
            <person name="Cantarel B.L."/>
            <person name="Chiu R."/>
            <person name="Coutinho P.M."/>
            <person name="Feau N."/>
            <person name="Field M."/>
            <person name="Frey P."/>
            <person name="Gelhaye E."/>
            <person name="Goldberg J."/>
            <person name="Grabherr M.G."/>
            <person name="Kodira C.D."/>
            <person name="Kohler A."/>
            <person name="Kuees U."/>
            <person name="Lindquist E.A."/>
            <person name="Lucas S.M."/>
            <person name="Mago R."/>
            <person name="Mauceli E."/>
            <person name="Morin E."/>
            <person name="Murat C."/>
            <person name="Pangilinan J.L."/>
            <person name="Park R."/>
            <person name="Pearson M."/>
            <person name="Quesneville H."/>
            <person name="Rouhier N."/>
            <person name="Sakthikumar S."/>
            <person name="Salamov A.A."/>
            <person name="Schmutz J."/>
            <person name="Selles B."/>
            <person name="Shapiro H."/>
            <person name="Tanguay P."/>
            <person name="Tuskan G.A."/>
            <person name="Henrissat B."/>
            <person name="Van de Peer Y."/>
            <person name="Rouze P."/>
            <person name="Ellis J.G."/>
            <person name="Dodds P.N."/>
            <person name="Schein J.E."/>
            <person name="Zhong S."/>
            <person name="Hamelin R.C."/>
            <person name="Grigoriev I.V."/>
            <person name="Szabo L.J."/>
            <person name="Martin F."/>
        </authorList>
    </citation>
    <scope>NUCLEOTIDE SEQUENCE [LARGE SCALE GENOMIC DNA]</scope>
    <source>
        <strain evidence="2">98AG31 / pathotype 3-4-7</strain>
    </source>
</reference>
<dbReference type="EMBL" id="GL883150">
    <property type="protein sequence ID" value="EGG00116.1"/>
    <property type="molecule type" value="Genomic_DNA"/>
</dbReference>
<name>F4S569_MELLP</name>
<accession>F4S569</accession>
<dbReference type="AlphaFoldDB" id="F4S569"/>
<dbReference type="HOGENOM" id="CLU_2868139_0_0_1"/>
<dbReference type="KEGG" id="mlr:MELLADRAFT_93770"/>